<evidence type="ECO:0000256" key="2">
    <source>
        <dbReference type="ARBA" id="ARBA00022694"/>
    </source>
</evidence>
<feature type="domain" description="Pseudouridine synthase I TruA alpha/beta" evidence="8">
    <location>
        <begin position="7"/>
        <end position="102"/>
    </location>
</feature>
<keyword evidence="3 4" id="KW-0413">Isomerase</keyword>
<sequence length="257" mass="28340">MGLKLTVAYDGTRYAGWQVQKNGYTVQEAMMRAGKNLFPGPFTITGASRTDAGVHALGQVALLEAETSIPAERIPFAFNRFLPPDIVVQRGEPVEEGFHPRYTPHFKTYSYQIHNAPVPLPQNRRYAHHMQKALDVERMAGAAGRWVGTHDFKAFCSAKAKNKEDTVRTVYAATVKSQGNLLEFQVTGNGFLYNMVRIMAGTLLEVGTGAMAPEAMDGILISRDRDKAGPTAPAHGLTLVEIVYAPYPQDKESKDER</sequence>
<comment type="caution">
    <text evidence="4">Lacks conserved residue(s) required for the propagation of feature annotation.</text>
</comment>
<dbReference type="HAMAP" id="MF_00171">
    <property type="entry name" value="TruA"/>
    <property type="match status" value="1"/>
</dbReference>
<evidence type="ECO:0000313" key="9">
    <source>
        <dbReference type="EMBL" id="NDL68146.1"/>
    </source>
</evidence>
<dbReference type="InterPro" id="IPR020103">
    <property type="entry name" value="PsdUridine_synth_cat_dom_sf"/>
</dbReference>
<dbReference type="RefSeq" id="WP_162370868.1">
    <property type="nucleotide sequence ID" value="NZ_JAAEEH010000028.1"/>
</dbReference>
<dbReference type="Proteomes" id="UP000461585">
    <property type="component" value="Unassembled WGS sequence"/>
</dbReference>
<accession>A0A7X5KMM8</accession>
<comment type="similarity">
    <text evidence="1 4 7">Belongs to the tRNA pseudouridine synthase TruA family.</text>
</comment>
<comment type="function">
    <text evidence="4">Formation of pseudouridine at positions 38, 39 and 40 in the anticodon stem and loop of transfer RNAs.</text>
</comment>
<comment type="catalytic activity">
    <reaction evidence="4 7">
        <text>uridine(38/39/40) in tRNA = pseudouridine(38/39/40) in tRNA</text>
        <dbReference type="Rhea" id="RHEA:22376"/>
        <dbReference type="Rhea" id="RHEA-COMP:10085"/>
        <dbReference type="Rhea" id="RHEA-COMP:10087"/>
        <dbReference type="ChEBI" id="CHEBI:65314"/>
        <dbReference type="ChEBI" id="CHEBI:65315"/>
        <dbReference type="EC" id="5.4.99.12"/>
    </reaction>
</comment>
<keyword evidence="2 4" id="KW-0819">tRNA processing</keyword>
<dbReference type="EC" id="5.4.99.12" evidence="4"/>
<reference evidence="9 10" key="1">
    <citation type="submission" date="2020-01" db="EMBL/GenBank/DDBJ databases">
        <title>Anaeroalcalibacter tamaniensis gen. nov., sp. nov., moderately halophilic strictly anaerobic fermenter bacterium from mud volcano of Taman peninsula.</title>
        <authorList>
            <person name="Frolova A."/>
            <person name="Merkel A.Y."/>
            <person name="Slobodkin A.I."/>
        </authorList>
    </citation>
    <scope>NUCLEOTIDE SEQUENCE [LARGE SCALE GENOMIC DNA]</scope>
    <source>
        <strain evidence="9 10">F-3ap</strain>
    </source>
</reference>
<dbReference type="FunFam" id="3.30.70.580:FF:000001">
    <property type="entry name" value="tRNA pseudouridine synthase A"/>
    <property type="match status" value="1"/>
</dbReference>
<protein>
    <recommendedName>
        <fullName evidence="4">tRNA pseudouridine synthase A</fullName>
        <ecNumber evidence="4">5.4.99.12</ecNumber>
    </recommendedName>
    <alternativeName>
        <fullName evidence="4">tRNA pseudouridine(38-40) synthase</fullName>
    </alternativeName>
    <alternativeName>
        <fullName evidence="4">tRNA pseudouridylate synthase I</fullName>
    </alternativeName>
    <alternativeName>
        <fullName evidence="4">tRNA-uridine isomerase I</fullName>
    </alternativeName>
</protein>
<dbReference type="InterPro" id="IPR020095">
    <property type="entry name" value="PsdUridine_synth_TruA_C"/>
</dbReference>
<dbReference type="PANTHER" id="PTHR11142">
    <property type="entry name" value="PSEUDOURIDYLATE SYNTHASE"/>
    <property type="match status" value="1"/>
</dbReference>
<evidence type="ECO:0000256" key="4">
    <source>
        <dbReference type="HAMAP-Rule" id="MF_00171"/>
    </source>
</evidence>
<dbReference type="PANTHER" id="PTHR11142:SF0">
    <property type="entry name" value="TRNA PSEUDOURIDINE SYNTHASE-LIKE 1"/>
    <property type="match status" value="1"/>
</dbReference>
<feature type="domain" description="Pseudouridine synthase I TruA alpha/beta" evidence="8">
    <location>
        <begin position="142"/>
        <end position="244"/>
    </location>
</feature>
<evidence type="ECO:0000256" key="7">
    <source>
        <dbReference type="RuleBase" id="RU003792"/>
    </source>
</evidence>
<dbReference type="Pfam" id="PF01416">
    <property type="entry name" value="PseudoU_synth_1"/>
    <property type="match status" value="2"/>
</dbReference>
<evidence type="ECO:0000256" key="1">
    <source>
        <dbReference type="ARBA" id="ARBA00009375"/>
    </source>
</evidence>
<dbReference type="EMBL" id="JAAEEH010000028">
    <property type="protein sequence ID" value="NDL68146.1"/>
    <property type="molecule type" value="Genomic_DNA"/>
</dbReference>
<dbReference type="GO" id="GO:0160147">
    <property type="term" value="F:tRNA pseudouridine(38-40) synthase activity"/>
    <property type="evidence" value="ECO:0007669"/>
    <property type="project" value="UniProtKB-EC"/>
</dbReference>
<name>A0A7X5KMM8_9FIRM</name>
<feature type="binding site" evidence="4 6">
    <location>
        <position position="109"/>
    </location>
    <ligand>
        <name>substrate</name>
    </ligand>
</feature>
<evidence type="ECO:0000313" key="10">
    <source>
        <dbReference type="Proteomes" id="UP000461585"/>
    </source>
</evidence>
<gene>
    <name evidence="4 9" type="primary">truA</name>
    <name evidence="9" type="ORF">GXN74_10375</name>
</gene>
<proteinExistence type="inferred from homology"/>
<dbReference type="Gene3D" id="3.30.70.660">
    <property type="entry name" value="Pseudouridine synthase I, catalytic domain, C-terminal subdomain"/>
    <property type="match status" value="1"/>
</dbReference>
<dbReference type="GO" id="GO:0031119">
    <property type="term" value="P:tRNA pseudouridine synthesis"/>
    <property type="evidence" value="ECO:0007669"/>
    <property type="project" value="UniProtKB-UniRule"/>
</dbReference>
<dbReference type="SUPFAM" id="SSF55120">
    <property type="entry name" value="Pseudouridine synthase"/>
    <property type="match status" value="1"/>
</dbReference>
<evidence type="ECO:0000256" key="3">
    <source>
        <dbReference type="ARBA" id="ARBA00023235"/>
    </source>
</evidence>
<dbReference type="InterPro" id="IPR020094">
    <property type="entry name" value="TruA/RsuA/RluB/E/F_N"/>
</dbReference>
<comment type="caution">
    <text evidence="9">The sequence shown here is derived from an EMBL/GenBank/DDBJ whole genome shotgun (WGS) entry which is preliminary data.</text>
</comment>
<dbReference type="Gene3D" id="3.30.70.580">
    <property type="entry name" value="Pseudouridine synthase I, catalytic domain, N-terminal subdomain"/>
    <property type="match status" value="1"/>
</dbReference>
<keyword evidence="10" id="KW-1185">Reference proteome</keyword>
<dbReference type="AlphaFoldDB" id="A0A7X5KMM8"/>
<dbReference type="PIRSF" id="PIRSF001430">
    <property type="entry name" value="tRNA_psdUrid_synth"/>
    <property type="match status" value="1"/>
</dbReference>
<feature type="active site" description="Nucleophile" evidence="4 5">
    <location>
        <position position="51"/>
    </location>
</feature>
<dbReference type="CDD" id="cd02570">
    <property type="entry name" value="PseudoU_synth_EcTruA"/>
    <property type="match status" value="1"/>
</dbReference>
<evidence type="ECO:0000256" key="5">
    <source>
        <dbReference type="PIRSR" id="PIRSR001430-1"/>
    </source>
</evidence>
<dbReference type="InterPro" id="IPR001406">
    <property type="entry name" value="PsdUridine_synth_TruA"/>
</dbReference>
<dbReference type="InterPro" id="IPR020097">
    <property type="entry name" value="PsdUridine_synth_TruA_a/b_dom"/>
</dbReference>
<evidence type="ECO:0000259" key="8">
    <source>
        <dbReference type="Pfam" id="PF01416"/>
    </source>
</evidence>
<dbReference type="GO" id="GO:0003723">
    <property type="term" value="F:RNA binding"/>
    <property type="evidence" value="ECO:0007669"/>
    <property type="project" value="InterPro"/>
</dbReference>
<dbReference type="NCBIfam" id="TIGR00071">
    <property type="entry name" value="hisT_truA"/>
    <property type="match status" value="1"/>
</dbReference>
<evidence type="ECO:0000256" key="6">
    <source>
        <dbReference type="PIRSR" id="PIRSR001430-2"/>
    </source>
</evidence>
<comment type="subunit">
    <text evidence="4">Homodimer.</text>
</comment>
<organism evidence="9 10">
    <name type="scientific">Anaerotalea alkaliphila</name>
    <dbReference type="NCBI Taxonomy" id="2662126"/>
    <lineage>
        <taxon>Bacteria</taxon>
        <taxon>Bacillati</taxon>
        <taxon>Bacillota</taxon>
        <taxon>Clostridia</taxon>
        <taxon>Eubacteriales</taxon>
        <taxon>Anaerotalea</taxon>
    </lineage>
</organism>